<feature type="signal peptide" evidence="2">
    <location>
        <begin position="1"/>
        <end position="16"/>
    </location>
</feature>
<dbReference type="STRING" id="40998.A0A2P8A7P8"/>
<dbReference type="EMBL" id="NHZQ01000060">
    <property type="protein sequence ID" value="PSK56468.1"/>
    <property type="molecule type" value="Genomic_DNA"/>
</dbReference>
<reference evidence="3 4" key="1">
    <citation type="submission" date="2017-05" db="EMBL/GenBank/DDBJ databases">
        <title>Draft genome sequence of Elsinoe australis.</title>
        <authorList>
            <person name="Cheng Q."/>
        </authorList>
    </citation>
    <scope>NUCLEOTIDE SEQUENCE [LARGE SCALE GENOMIC DNA]</scope>
    <source>
        <strain evidence="3 4">NL1</strain>
    </source>
</reference>
<accession>A0A2P8A7P8</accession>
<sequence>MLSHALLLTFAAGSLAALSDSSLKTFPNSLQLTSEFNPVKEAYWTSRPKHRRTPFAVSPDGTKAWVAYLDNSESGVHIQQVDPSTFAAVGSTVTIANASEAGGLVAHNDGFAVLANSAATGVSPAPPGGTPIAKLHRFTTGATEPKWTAALGGPAVTAGQGIKQDNGALSMSPDMNGDLVYSEAAGMYGSYVVVTDYAGWAQGHFGDSLQYIDNDGKIQTTAAGASGWGCSHNTGIAIEAADAMPFASLCAEDQGAIWLNTGGKGMDGVKVSNEHTINGASGEPMGGMSGSYSSLARFQGAGSYIFAWVSRGSSLLTADSWRGAGYTKSNNRTEYRRVAIATFSDKNTLDGPEAISTVGATNGDSQINWVSDGPADASNARVATFDGTNALVSWDQIDSPSCTDDAMDCAGTYTGTRYQLISSGKKAGTPITSQVFVSGDQVTMKDGRICWPYVDMKWSLSGPVGRYSGTPATTVKALSFACMSNGDAPASPAPAPSSSAAPAPSSSAAPVPSSSAAPPSSSAPAPAPSSTADPVPTEEAPAPAPTSSTADPVPTEAAPSPSASDVEPVPTETAVEPTPTGYDSPPFNPSPSSSAPVNLPGAGNTPTAIYPTSSAAATAIYPTSSAAATADPVPTAEPSAPSASACQVEWVTVYV</sequence>
<feature type="compositionally biased region" description="Low complexity" evidence="1">
    <location>
        <begin position="566"/>
        <end position="580"/>
    </location>
</feature>
<name>A0A2P8A7P8_9PEZI</name>
<feature type="region of interest" description="Disordered" evidence="1">
    <location>
        <begin position="625"/>
        <end position="644"/>
    </location>
</feature>
<dbReference type="AlphaFoldDB" id="A0A2P8A7P8"/>
<evidence type="ECO:0000313" key="3">
    <source>
        <dbReference type="EMBL" id="PSK56468.1"/>
    </source>
</evidence>
<feature type="compositionally biased region" description="Low complexity" evidence="1">
    <location>
        <begin position="496"/>
        <end position="555"/>
    </location>
</feature>
<feature type="compositionally biased region" description="Low complexity" evidence="1">
    <location>
        <begin position="632"/>
        <end position="644"/>
    </location>
</feature>
<keyword evidence="4" id="KW-1185">Reference proteome</keyword>
<proteinExistence type="predicted"/>
<evidence type="ECO:0000256" key="1">
    <source>
        <dbReference type="SAM" id="MobiDB-lite"/>
    </source>
</evidence>
<feature type="chain" id="PRO_5015150223" evidence="2">
    <location>
        <begin position="17"/>
        <end position="655"/>
    </location>
</feature>
<keyword evidence="2" id="KW-0732">Signal</keyword>
<protein>
    <submittedName>
        <fullName evidence="3">1,3-beta-glucan synthase component FKS1</fullName>
    </submittedName>
</protein>
<evidence type="ECO:0000256" key="2">
    <source>
        <dbReference type="SAM" id="SignalP"/>
    </source>
</evidence>
<comment type="caution">
    <text evidence="3">The sequence shown here is derived from an EMBL/GenBank/DDBJ whole genome shotgun (WGS) entry which is preliminary data.</text>
</comment>
<feature type="region of interest" description="Disordered" evidence="1">
    <location>
        <begin position="487"/>
        <end position="610"/>
    </location>
</feature>
<evidence type="ECO:0000313" key="4">
    <source>
        <dbReference type="Proteomes" id="UP000243723"/>
    </source>
</evidence>
<dbReference type="Proteomes" id="UP000243723">
    <property type="component" value="Unassembled WGS sequence"/>
</dbReference>
<gene>
    <name evidence="3" type="ORF">B9Z65_6092</name>
</gene>
<dbReference type="OrthoDB" id="2890403at2759"/>
<organism evidence="3 4">
    <name type="scientific">Elsinoe australis</name>
    <dbReference type="NCBI Taxonomy" id="40998"/>
    <lineage>
        <taxon>Eukaryota</taxon>
        <taxon>Fungi</taxon>
        <taxon>Dikarya</taxon>
        <taxon>Ascomycota</taxon>
        <taxon>Pezizomycotina</taxon>
        <taxon>Dothideomycetes</taxon>
        <taxon>Dothideomycetidae</taxon>
        <taxon>Myriangiales</taxon>
        <taxon>Elsinoaceae</taxon>
        <taxon>Elsinoe</taxon>
    </lineage>
</organism>